<reference evidence="1" key="1">
    <citation type="journal article" date="2023" name="G3 (Bethesda)">
        <title>A reference genome for the long-term kleptoplast-retaining sea slug Elysia crispata morphotype clarki.</title>
        <authorList>
            <person name="Eastman K.E."/>
            <person name="Pendleton A.L."/>
            <person name="Shaikh M.A."/>
            <person name="Suttiyut T."/>
            <person name="Ogas R."/>
            <person name="Tomko P."/>
            <person name="Gavelis G."/>
            <person name="Widhalm J.R."/>
            <person name="Wisecaver J.H."/>
        </authorList>
    </citation>
    <scope>NUCLEOTIDE SEQUENCE</scope>
    <source>
        <strain evidence="1">ECLA1</strain>
    </source>
</reference>
<protein>
    <submittedName>
        <fullName evidence="1">Uncharacterized protein</fullName>
    </submittedName>
</protein>
<dbReference type="AlphaFoldDB" id="A0AAE1DV67"/>
<gene>
    <name evidence="1" type="ORF">RRG08_019473</name>
</gene>
<keyword evidence="2" id="KW-1185">Reference proteome</keyword>
<sequence>MHHPDRIEIRYRAVWLAPWLLPGYGIFDGGPSQIVGPGRLDTDHRALRFPSRRWTMVRIVRYCVDPVVVVDNGQRRKLLCGTVDGGHREAVYC</sequence>
<name>A0AAE1DV67_9GAST</name>
<organism evidence="1 2">
    <name type="scientific">Elysia crispata</name>
    <name type="common">lettuce slug</name>
    <dbReference type="NCBI Taxonomy" id="231223"/>
    <lineage>
        <taxon>Eukaryota</taxon>
        <taxon>Metazoa</taxon>
        <taxon>Spiralia</taxon>
        <taxon>Lophotrochozoa</taxon>
        <taxon>Mollusca</taxon>
        <taxon>Gastropoda</taxon>
        <taxon>Heterobranchia</taxon>
        <taxon>Euthyneura</taxon>
        <taxon>Panpulmonata</taxon>
        <taxon>Sacoglossa</taxon>
        <taxon>Placobranchoidea</taxon>
        <taxon>Plakobranchidae</taxon>
        <taxon>Elysia</taxon>
    </lineage>
</organism>
<evidence type="ECO:0000313" key="1">
    <source>
        <dbReference type="EMBL" id="KAK3783540.1"/>
    </source>
</evidence>
<dbReference type="Proteomes" id="UP001283361">
    <property type="component" value="Unassembled WGS sequence"/>
</dbReference>
<accession>A0AAE1DV67</accession>
<dbReference type="EMBL" id="JAWDGP010002396">
    <property type="protein sequence ID" value="KAK3783540.1"/>
    <property type="molecule type" value="Genomic_DNA"/>
</dbReference>
<evidence type="ECO:0000313" key="2">
    <source>
        <dbReference type="Proteomes" id="UP001283361"/>
    </source>
</evidence>
<comment type="caution">
    <text evidence="1">The sequence shown here is derived from an EMBL/GenBank/DDBJ whole genome shotgun (WGS) entry which is preliminary data.</text>
</comment>
<proteinExistence type="predicted"/>